<sequence length="195" mass="21706">MGDCVRNCKRISVVEGSGSSTSMAVSKKRRIIGLTSSDLELGENCLCVDSPVKTVSPANSGAENAGDLCRSFCTDQFPVSCCSSNESSEVVRESLRLIDLEAKSFETVDSTYINNNKFRETTPSSELCGDSYAMDSLETKPSAANHRRIVPKEEIEDFFAAAEKHEQKRFAEKYNYDIVKDVPLEGRYHWIRLKP</sequence>
<proteinExistence type="inferred from homology"/>
<evidence type="ECO:0000256" key="3">
    <source>
        <dbReference type="ARBA" id="ARBA00023013"/>
    </source>
</evidence>
<dbReference type="GO" id="GO:0005654">
    <property type="term" value="C:nucleoplasm"/>
    <property type="evidence" value="ECO:0007669"/>
    <property type="project" value="UniProtKB-SubCell"/>
</dbReference>
<gene>
    <name evidence="7" type="ORF">FSB_LOCUS45449</name>
</gene>
<reference evidence="7" key="1">
    <citation type="submission" date="2018-02" db="EMBL/GenBank/DDBJ databases">
        <authorList>
            <person name="Cohen D.B."/>
            <person name="Kent A.D."/>
        </authorList>
    </citation>
    <scope>NUCLEOTIDE SEQUENCE</scope>
</reference>
<protein>
    <recommendedName>
        <fullName evidence="5">Cyclin-dependent kinase inhibitor</fullName>
    </recommendedName>
</protein>
<organism evidence="7">
    <name type="scientific">Fagus sylvatica</name>
    <name type="common">Beechnut</name>
    <dbReference type="NCBI Taxonomy" id="28930"/>
    <lineage>
        <taxon>Eukaryota</taxon>
        <taxon>Viridiplantae</taxon>
        <taxon>Streptophyta</taxon>
        <taxon>Embryophyta</taxon>
        <taxon>Tracheophyta</taxon>
        <taxon>Spermatophyta</taxon>
        <taxon>Magnoliopsida</taxon>
        <taxon>eudicotyledons</taxon>
        <taxon>Gunneridae</taxon>
        <taxon>Pentapetalae</taxon>
        <taxon>rosids</taxon>
        <taxon>fabids</taxon>
        <taxon>Fagales</taxon>
        <taxon>Fagaceae</taxon>
        <taxon>Fagus</taxon>
    </lineage>
</organism>
<evidence type="ECO:0000256" key="4">
    <source>
        <dbReference type="ARBA" id="ARBA00023306"/>
    </source>
</evidence>
<keyword evidence="4" id="KW-0131">Cell cycle</keyword>
<dbReference type="GO" id="GO:0004861">
    <property type="term" value="F:cyclin-dependent protein serine/threonine kinase inhibitor activity"/>
    <property type="evidence" value="ECO:0007669"/>
    <property type="project" value="UniProtKB-UniRule"/>
</dbReference>
<dbReference type="PANTHER" id="PTHR46776">
    <property type="entry name" value="CYCLIN-DEPENDENT KINASE INHIBITOR 4-RELATED"/>
    <property type="match status" value="1"/>
</dbReference>
<dbReference type="GO" id="GO:0051726">
    <property type="term" value="P:regulation of cell cycle"/>
    <property type="evidence" value="ECO:0007669"/>
    <property type="project" value="InterPro"/>
</dbReference>
<evidence type="ECO:0000256" key="1">
    <source>
        <dbReference type="ARBA" id="ARBA00004642"/>
    </source>
</evidence>
<dbReference type="InterPro" id="IPR044275">
    <property type="entry name" value="KRP"/>
</dbReference>
<dbReference type="Pfam" id="PF02234">
    <property type="entry name" value="CDI"/>
    <property type="match status" value="1"/>
</dbReference>
<name>A0A2N9HU62_FAGSY</name>
<evidence type="ECO:0000259" key="6">
    <source>
        <dbReference type="Pfam" id="PF02234"/>
    </source>
</evidence>
<evidence type="ECO:0000313" key="7">
    <source>
        <dbReference type="EMBL" id="SPD17567.1"/>
    </source>
</evidence>
<keyword evidence="3 5" id="KW-0649">Protein kinase inhibitor</keyword>
<dbReference type="PIRSF" id="PIRSF017811">
    <property type="entry name" value="CDK_inhib_pln"/>
    <property type="match status" value="1"/>
</dbReference>
<dbReference type="AlphaFoldDB" id="A0A2N9HU62"/>
<dbReference type="InterPro" id="IPR003175">
    <property type="entry name" value="CDI_dom"/>
</dbReference>
<evidence type="ECO:0000256" key="5">
    <source>
        <dbReference type="PIRNR" id="PIRNR017811"/>
    </source>
</evidence>
<comment type="similarity">
    <text evidence="2 5">Belongs to the CDI family. ICK/KRP subfamily.</text>
</comment>
<accession>A0A2N9HU62</accession>
<dbReference type="EMBL" id="OIVN01004458">
    <property type="protein sequence ID" value="SPD17567.1"/>
    <property type="molecule type" value="Genomic_DNA"/>
</dbReference>
<evidence type="ECO:0000256" key="2">
    <source>
        <dbReference type="ARBA" id="ARBA00010274"/>
    </source>
</evidence>
<comment type="subcellular location">
    <subcellularLocation>
        <location evidence="1">Nucleus</location>
        <location evidence="1">Nucleoplasm</location>
    </subcellularLocation>
</comment>
<dbReference type="Gene3D" id="4.10.365.10">
    <property type="entry name" value="p27"/>
    <property type="match status" value="1"/>
</dbReference>
<feature type="domain" description="Cyclin-dependent kinase inhibitor" evidence="6">
    <location>
        <begin position="150"/>
        <end position="192"/>
    </location>
</feature>
<dbReference type="InterPro" id="IPR044898">
    <property type="entry name" value="CDI_dom_sf"/>
</dbReference>